<feature type="non-terminal residue" evidence="4">
    <location>
        <position position="1"/>
    </location>
</feature>
<feature type="compositionally biased region" description="Polar residues" evidence="2">
    <location>
        <begin position="85"/>
        <end position="100"/>
    </location>
</feature>
<dbReference type="InterPro" id="IPR039574">
    <property type="entry name" value="OGFr"/>
</dbReference>
<reference evidence="4" key="1">
    <citation type="submission" date="2023-07" db="EMBL/GenBank/DDBJ databases">
        <authorList>
            <person name="Stuckert A."/>
        </authorList>
    </citation>
    <scope>NUCLEOTIDE SEQUENCE</scope>
</reference>
<gene>
    <name evidence="4" type="ORF">RIMI_LOCUS5100463</name>
</gene>
<feature type="compositionally biased region" description="Basic and acidic residues" evidence="2">
    <location>
        <begin position="481"/>
        <end position="524"/>
    </location>
</feature>
<dbReference type="PANTHER" id="PTHR14015:SF2">
    <property type="entry name" value="OPIOID GROWTH FACTOR RECEPTOR (OGFR) CONSERVED DOMAIN-CONTAINING PROTEIN"/>
    <property type="match status" value="1"/>
</dbReference>
<comment type="caution">
    <text evidence="4">The sequence shown here is derived from an EMBL/GenBank/DDBJ whole genome shotgun (WGS) entry which is preliminary data.</text>
</comment>
<feature type="compositionally biased region" description="Polar residues" evidence="2">
    <location>
        <begin position="582"/>
        <end position="600"/>
    </location>
</feature>
<dbReference type="EMBL" id="CAUEEQ010008552">
    <property type="protein sequence ID" value="CAJ0932472.1"/>
    <property type="molecule type" value="Genomic_DNA"/>
</dbReference>
<comment type="similarity">
    <text evidence="1">Belongs to the opioid growth factor receptor family.</text>
</comment>
<feature type="compositionally biased region" description="Basic and acidic residues" evidence="2">
    <location>
        <begin position="601"/>
        <end position="621"/>
    </location>
</feature>
<name>A0ABN9L6V3_9NEOB</name>
<proteinExistence type="inferred from homology"/>
<feature type="compositionally biased region" description="Low complexity" evidence="2">
    <location>
        <begin position="112"/>
        <end position="124"/>
    </location>
</feature>
<feature type="compositionally biased region" description="Polar residues" evidence="2">
    <location>
        <begin position="558"/>
        <end position="570"/>
    </location>
</feature>
<evidence type="ECO:0000313" key="4">
    <source>
        <dbReference type="EMBL" id="CAJ0932472.1"/>
    </source>
</evidence>
<accession>A0ABN9L6V3</accession>
<organism evidence="4 5">
    <name type="scientific">Ranitomeya imitator</name>
    <name type="common">mimic poison frog</name>
    <dbReference type="NCBI Taxonomy" id="111125"/>
    <lineage>
        <taxon>Eukaryota</taxon>
        <taxon>Metazoa</taxon>
        <taxon>Chordata</taxon>
        <taxon>Craniata</taxon>
        <taxon>Vertebrata</taxon>
        <taxon>Euteleostomi</taxon>
        <taxon>Amphibia</taxon>
        <taxon>Batrachia</taxon>
        <taxon>Anura</taxon>
        <taxon>Neobatrachia</taxon>
        <taxon>Hyloidea</taxon>
        <taxon>Dendrobatidae</taxon>
        <taxon>Dendrobatinae</taxon>
        <taxon>Ranitomeya</taxon>
    </lineage>
</organism>
<dbReference type="Pfam" id="PF04664">
    <property type="entry name" value="OGFr_N"/>
    <property type="match status" value="1"/>
</dbReference>
<evidence type="ECO:0000313" key="5">
    <source>
        <dbReference type="Proteomes" id="UP001176940"/>
    </source>
</evidence>
<feature type="region of interest" description="Disordered" evidence="2">
    <location>
        <begin position="82"/>
        <end position="128"/>
    </location>
</feature>
<evidence type="ECO:0000259" key="3">
    <source>
        <dbReference type="Pfam" id="PF04664"/>
    </source>
</evidence>
<feature type="region of interest" description="Disordered" evidence="2">
    <location>
        <begin position="455"/>
        <end position="544"/>
    </location>
</feature>
<feature type="region of interest" description="Disordered" evidence="2">
    <location>
        <begin position="558"/>
        <end position="621"/>
    </location>
</feature>
<sequence length="657" mass="74521">FIMADDGEQQPQLLDKARQEAVGKEHIRSDQSSRKSSSRQGSRASTGKEPPRVPVPFSLAYTAEESASTASLKEMIRMEVKKSLRSLSQAESSKQRASVISDSSEEDKEEGSYGSILSSSSSGEDSGRFCLPLDRVDKLVKSVRGTMGLEEPKTQLSRQELMFSGLEHKKRRSFPVNDKIQDLILREWKKPEKKGSLPPALKRRYPFEDAAVDTWDKAPKLDATVAKASKRAALPFEDMGSLKDPLDRKADTFLKDDDIAVSQDRYVIISQDRNALLGPERREEHRANIFRSALHFAHIIITVPNGAHNLNSLSRMRADEVVMQRLLKSYKLMLRFYGIQLLDEKTGEVSRAAEWKERYHNLSRHSHNNLRITRILKCLGEMGYDHLQAPLVQFFLEETLCNKQLPNVKRSVLDYFMFTVKDKQQRRRLVQFAWENYTSRGPFIWGPVDKLQNLRAKKEKENEGTTEEMESKEENPGPPCKDLHQHLQHQTRTEDMGDDSRSGVGRIQDHQASEQRDAVTRSRNEQQTTEDNSSGFELQITEDSSSATKQLITEYCSSGNEQLKTENNSLRNERPITEDNEGLTTAETSSVNKNLITRTTQHGEHQAEGSENEEKEKLMSGQEDRIGNNGILDILLSFGGFCCFLCCMSGSSNVRKG</sequence>
<protein>
    <recommendedName>
        <fullName evidence="3">Opioid growth factor receptor (OGFr) conserved domain-containing protein</fullName>
    </recommendedName>
</protein>
<feature type="compositionally biased region" description="Basic and acidic residues" evidence="2">
    <location>
        <begin position="17"/>
        <end position="33"/>
    </location>
</feature>
<evidence type="ECO:0000256" key="2">
    <source>
        <dbReference type="SAM" id="MobiDB-lite"/>
    </source>
</evidence>
<feature type="compositionally biased region" description="Polar residues" evidence="2">
    <location>
        <begin position="525"/>
        <end position="544"/>
    </location>
</feature>
<feature type="compositionally biased region" description="Low complexity" evidence="2">
    <location>
        <begin position="34"/>
        <end position="45"/>
    </location>
</feature>
<dbReference type="Proteomes" id="UP001176940">
    <property type="component" value="Unassembled WGS sequence"/>
</dbReference>
<feature type="region of interest" description="Disordered" evidence="2">
    <location>
        <begin position="17"/>
        <end position="58"/>
    </location>
</feature>
<dbReference type="Gene3D" id="1.10.287.3160">
    <property type="match status" value="1"/>
</dbReference>
<dbReference type="PANTHER" id="PTHR14015">
    <property type="entry name" value="OPIOID GROWTH FACTOR RECEPTOR OGFR ZETA-TYPE OPIOID RECEPTOR"/>
    <property type="match status" value="1"/>
</dbReference>
<feature type="domain" description="Opioid growth factor receptor (OGFr) conserved" evidence="3">
    <location>
        <begin position="313"/>
        <end position="452"/>
    </location>
</feature>
<evidence type="ECO:0000256" key="1">
    <source>
        <dbReference type="ARBA" id="ARBA00010365"/>
    </source>
</evidence>
<dbReference type="InterPro" id="IPR006757">
    <property type="entry name" value="OGF_rcpt"/>
</dbReference>
<keyword evidence="5" id="KW-1185">Reference proteome</keyword>